<accession>A0A345UZ49</accession>
<organism evidence="1 2">
    <name type="scientific">Pseudomonas fluorescens</name>
    <dbReference type="NCBI Taxonomy" id="294"/>
    <lineage>
        <taxon>Bacteria</taxon>
        <taxon>Pseudomonadati</taxon>
        <taxon>Pseudomonadota</taxon>
        <taxon>Gammaproteobacteria</taxon>
        <taxon>Pseudomonadales</taxon>
        <taxon>Pseudomonadaceae</taxon>
        <taxon>Pseudomonas</taxon>
    </lineage>
</organism>
<name>A0A345UZ49_PSEFL</name>
<reference evidence="1 2" key="1">
    <citation type="submission" date="2017-07" db="EMBL/GenBank/DDBJ databases">
        <title>Genome sequence of Pseudomonas NEP1.</title>
        <authorList>
            <person name="Nascimento F.X."/>
        </authorList>
    </citation>
    <scope>NUCLEOTIDE SEQUENCE [LARGE SCALE GENOMIC DNA]</scope>
    <source>
        <strain evidence="1 2">NEP1</strain>
    </source>
</reference>
<gene>
    <name evidence="1" type="ORF">CFN16_16965</name>
</gene>
<dbReference type="AlphaFoldDB" id="A0A345UZ49"/>
<protein>
    <recommendedName>
        <fullName evidence="3">DUF3630 family protein</fullName>
    </recommendedName>
</protein>
<sequence>MADSDIHLSDSSDGELFKRIADELQQTLNGTWTTQACGLDQYYRDLAVDGQVITLHLEHYLGIMLLVEDADSQWVASERFQAVVRRLQKA</sequence>
<dbReference type="EMBL" id="CP022313">
    <property type="protein sequence ID" value="AXJ05751.1"/>
    <property type="molecule type" value="Genomic_DNA"/>
</dbReference>
<evidence type="ECO:0000313" key="2">
    <source>
        <dbReference type="Proteomes" id="UP000254535"/>
    </source>
</evidence>
<dbReference type="RefSeq" id="WP_115078449.1">
    <property type="nucleotide sequence ID" value="NZ_CP022313.1"/>
</dbReference>
<dbReference type="Proteomes" id="UP000254535">
    <property type="component" value="Chromosome"/>
</dbReference>
<evidence type="ECO:0008006" key="3">
    <source>
        <dbReference type="Google" id="ProtNLM"/>
    </source>
</evidence>
<proteinExistence type="predicted"/>
<evidence type="ECO:0000313" key="1">
    <source>
        <dbReference type="EMBL" id="AXJ05751.1"/>
    </source>
</evidence>